<gene>
    <name evidence="5" type="ORF">GOSPT_131_00180</name>
</gene>
<dbReference type="Gene3D" id="1.10.150.130">
    <property type="match status" value="1"/>
</dbReference>
<accession>H5U6X5</accession>
<keyword evidence="2" id="KW-0233">DNA recombination</keyword>
<dbReference type="InterPro" id="IPR044068">
    <property type="entry name" value="CB"/>
</dbReference>
<dbReference type="InterPro" id="IPR011010">
    <property type="entry name" value="DNA_brk_join_enz"/>
</dbReference>
<dbReference type="eggNOG" id="ENOG50337FR">
    <property type="taxonomic scope" value="Bacteria"/>
</dbReference>
<dbReference type="InterPro" id="IPR004107">
    <property type="entry name" value="Integrase_SAM-like_N"/>
</dbReference>
<dbReference type="Proteomes" id="UP000005845">
    <property type="component" value="Unassembled WGS sequence"/>
</dbReference>
<reference evidence="5 6" key="1">
    <citation type="submission" date="2012-02" db="EMBL/GenBank/DDBJ databases">
        <title>Whole genome shotgun sequence of Gordonia sputi NBRC 100414.</title>
        <authorList>
            <person name="Yoshida I."/>
            <person name="Hosoyama A."/>
            <person name="Tsuchikane K."/>
            <person name="Katsumata H."/>
            <person name="Yamazaki S."/>
            <person name="Fujita N."/>
        </authorList>
    </citation>
    <scope>NUCLEOTIDE SEQUENCE [LARGE SCALE GENOMIC DNA]</scope>
    <source>
        <strain evidence="5 6">NBRC 100414</strain>
    </source>
</reference>
<dbReference type="AlphaFoldDB" id="H5U6X5"/>
<dbReference type="Pfam" id="PF02899">
    <property type="entry name" value="Phage_int_SAM_1"/>
    <property type="match status" value="1"/>
</dbReference>
<dbReference type="PROSITE" id="PS51900">
    <property type="entry name" value="CB"/>
    <property type="match status" value="1"/>
</dbReference>
<evidence type="ECO:0000313" key="5">
    <source>
        <dbReference type="EMBL" id="GAB41483.1"/>
    </source>
</evidence>
<proteinExistence type="predicted"/>
<dbReference type="EMBL" id="BAFC01000129">
    <property type="protein sequence ID" value="GAB41483.1"/>
    <property type="molecule type" value="Genomic_DNA"/>
</dbReference>
<dbReference type="InterPro" id="IPR013762">
    <property type="entry name" value="Integrase-like_cat_sf"/>
</dbReference>
<name>H5U6X5_9ACTN</name>
<feature type="domain" description="Core-binding (CB)" evidence="4">
    <location>
        <begin position="1"/>
        <end position="99"/>
    </location>
</feature>
<evidence type="ECO:0000259" key="4">
    <source>
        <dbReference type="PROSITE" id="PS51900"/>
    </source>
</evidence>
<dbReference type="Gene3D" id="1.10.443.10">
    <property type="entry name" value="Intergrase catalytic core"/>
    <property type="match status" value="1"/>
</dbReference>
<protein>
    <recommendedName>
        <fullName evidence="4">Core-binding (CB) domain-containing protein</fullName>
    </recommendedName>
</protein>
<keyword evidence="6" id="KW-1185">Reference proteome</keyword>
<dbReference type="InterPro" id="IPR010998">
    <property type="entry name" value="Integrase_recombinase_N"/>
</dbReference>
<sequence length="297" mass="31581">MGDERLTTIAAAVFAAWNRAAASGAMSQQTVAKFSLLVNRFCRFAVAHGIESINDITPTLVGDFVHARGRDRSGERMEPSLATKHIRLSTLRVFFRTARSLGIGCDDPTTVMDLPGRAQPGQRRPLTPDEAQLVRFFADLGAHKRHSSTVALLLAGARTGEIGRLTVGDIDVDEKAAHLHGSVKYAERVVQLDDYAAMVLKARIYHLGRDPRQPLCDTGTGSDAARQARVGMTVGAVLRAAGLSVDSAITPTSLTAYAGAQAFARTGHIEDAASVTGSRSLDSAASLIGFDWQGQAG</sequence>
<evidence type="ECO:0000256" key="2">
    <source>
        <dbReference type="ARBA" id="ARBA00023172"/>
    </source>
</evidence>
<dbReference type="SUPFAM" id="SSF56349">
    <property type="entry name" value="DNA breaking-rejoining enzymes"/>
    <property type="match status" value="1"/>
</dbReference>
<dbReference type="GO" id="GO:0006310">
    <property type="term" value="P:DNA recombination"/>
    <property type="evidence" value="ECO:0007669"/>
    <property type="project" value="UniProtKB-KW"/>
</dbReference>
<evidence type="ECO:0000256" key="1">
    <source>
        <dbReference type="ARBA" id="ARBA00023125"/>
    </source>
</evidence>
<dbReference type="GO" id="GO:0003677">
    <property type="term" value="F:DNA binding"/>
    <property type="evidence" value="ECO:0007669"/>
    <property type="project" value="UniProtKB-UniRule"/>
</dbReference>
<evidence type="ECO:0000313" key="6">
    <source>
        <dbReference type="Proteomes" id="UP000005845"/>
    </source>
</evidence>
<organism evidence="5 6">
    <name type="scientific">Gordonia sputi NBRC 100414</name>
    <dbReference type="NCBI Taxonomy" id="1089453"/>
    <lineage>
        <taxon>Bacteria</taxon>
        <taxon>Bacillati</taxon>
        <taxon>Actinomycetota</taxon>
        <taxon>Actinomycetes</taxon>
        <taxon>Mycobacteriales</taxon>
        <taxon>Gordoniaceae</taxon>
        <taxon>Gordonia</taxon>
    </lineage>
</organism>
<evidence type="ECO:0000256" key="3">
    <source>
        <dbReference type="PROSITE-ProRule" id="PRU01248"/>
    </source>
</evidence>
<keyword evidence="1 3" id="KW-0238">DNA-binding</keyword>
<comment type="caution">
    <text evidence="5">The sequence shown here is derived from an EMBL/GenBank/DDBJ whole genome shotgun (WGS) entry which is preliminary data.</text>
</comment>
<dbReference type="GO" id="GO:0015074">
    <property type="term" value="P:DNA integration"/>
    <property type="evidence" value="ECO:0007669"/>
    <property type="project" value="InterPro"/>
</dbReference>